<protein>
    <submittedName>
        <fullName evidence="2">Uncharacterized protein</fullName>
    </submittedName>
</protein>
<accession>A0AAD5QDW7</accession>
<feature type="compositionally biased region" description="Polar residues" evidence="1">
    <location>
        <begin position="71"/>
        <end position="108"/>
    </location>
</feature>
<organism evidence="2 3">
    <name type="scientific">Parelaphostrongylus tenuis</name>
    <name type="common">Meningeal worm</name>
    <dbReference type="NCBI Taxonomy" id="148309"/>
    <lineage>
        <taxon>Eukaryota</taxon>
        <taxon>Metazoa</taxon>
        <taxon>Ecdysozoa</taxon>
        <taxon>Nematoda</taxon>
        <taxon>Chromadorea</taxon>
        <taxon>Rhabditida</taxon>
        <taxon>Rhabditina</taxon>
        <taxon>Rhabditomorpha</taxon>
        <taxon>Strongyloidea</taxon>
        <taxon>Metastrongylidae</taxon>
        <taxon>Parelaphostrongylus</taxon>
    </lineage>
</organism>
<comment type="caution">
    <text evidence="2">The sequence shown here is derived from an EMBL/GenBank/DDBJ whole genome shotgun (WGS) entry which is preliminary data.</text>
</comment>
<name>A0AAD5QDW7_PARTN</name>
<gene>
    <name evidence="2" type="ORF">KIN20_003682</name>
</gene>
<evidence type="ECO:0000313" key="3">
    <source>
        <dbReference type="Proteomes" id="UP001196413"/>
    </source>
</evidence>
<evidence type="ECO:0000313" key="2">
    <source>
        <dbReference type="EMBL" id="KAJ1348388.1"/>
    </source>
</evidence>
<dbReference type="AlphaFoldDB" id="A0AAD5QDW7"/>
<dbReference type="Proteomes" id="UP001196413">
    <property type="component" value="Unassembled WGS sequence"/>
</dbReference>
<proteinExistence type="predicted"/>
<reference evidence="2" key="1">
    <citation type="submission" date="2021-06" db="EMBL/GenBank/DDBJ databases">
        <title>Parelaphostrongylus tenuis whole genome reference sequence.</title>
        <authorList>
            <person name="Garwood T.J."/>
            <person name="Larsen P.A."/>
            <person name="Fountain-Jones N.M."/>
            <person name="Garbe J.R."/>
            <person name="Macchietto M.G."/>
            <person name="Kania S.A."/>
            <person name="Gerhold R.W."/>
            <person name="Richards J.E."/>
            <person name="Wolf T.M."/>
        </authorList>
    </citation>
    <scope>NUCLEOTIDE SEQUENCE</scope>
    <source>
        <strain evidence="2">MNPRO001-30</strain>
        <tissue evidence="2">Meninges</tissue>
    </source>
</reference>
<sequence>MEFGRRKLVPLFLKDGDFPLFVDSEDEPDVEPKKTMVRFQDEMSSDVEDITVTDTSHFNQSRLSPEPVTPSAYQGKSITRTSYLHSGSSEPEQGLQNITTNTPIKPSY</sequence>
<evidence type="ECO:0000256" key="1">
    <source>
        <dbReference type="SAM" id="MobiDB-lite"/>
    </source>
</evidence>
<feature type="region of interest" description="Disordered" evidence="1">
    <location>
        <begin position="55"/>
        <end position="108"/>
    </location>
</feature>
<keyword evidence="3" id="KW-1185">Reference proteome</keyword>
<dbReference type="EMBL" id="JAHQIW010000493">
    <property type="protein sequence ID" value="KAJ1348388.1"/>
    <property type="molecule type" value="Genomic_DNA"/>
</dbReference>